<evidence type="ECO:0000256" key="7">
    <source>
        <dbReference type="ARBA" id="ARBA00023239"/>
    </source>
</evidence>
<feature type="binding site" evidence="8">
    <location>
        <begin position="50"/>
        <end position="52"/>
    </location>
    <ligand>
        <name>S-adenosyl-L-methionine</name>
        <dbReference type="ChEBI" id="CHEBI:59789"/>
    </ligand>
</feature>
<dbReference type="AlphaFoldDB" id="A0A1H4F8B4"/>
<dbReference type="GO" id="GO:0008616">
    <property type="term" value="P:tRNA queuosine(34) biosynthetic process"/>
    <property type="evidence" value="ECO:0007669"/>
    <property type="project" value="UniProtKB-UniRule"/>
</dbReference>
<feature type="binding site" evidence="8">
    <location>
        <position position="40"/>
    </location>
    <ligand>
        <name>substrate</name>
    </ligand>
</feature>
<accession>A0A1H4F8B4</accession>
<keyword evidence="4 8" id="KW-0460">Magnesium</keyword>
<dbReference type="SUPFAM" id="SSF102114">
    <property type="entry name" value="Radical SAM enzymes"/>
    <property type="match status" value="1"/>
</dbReference>
<keyword evidence="3 8" id="KW-0479">Metal-binding</keyword>
<dbReference type="PANTHER" id="PTHR42836:SF1">
    <property type="entry name" value="7-CARBOXY-7-DEAZAGUANINE SYNTHASE"/>
    <property type="match status" value="1"/>
</dbReference>
<feature type="binding site" evidence="8">
    <location>
        <begin position="25"/>
        <end position="27"/>
    </location>
    <ligand>
        <name>substrate</name>
    </ligand>
</feature>
<feature type="domain" description="Radical SAM core" evidence="9">
    <location>
        <begin position="31"/>
        <end position="211"/>
    </location>
</feature>
<comment type="similarity">
    <text evidence="8">Belongs to the radical SAM superfamily. 7-carboxy-7-deazaguanine synthase family.</text>
</comment>
<sequence length="211" mass="23763">MAVTVDSELLDGGRLLPLVEDFYTIQGEGFHAGKPAYFIRLGGCDVGCRWCDAKYTWNPKLYPPTDVRTVIDRATACPAQAIVITGGEPLLYPLDVLTRALRAKGLEIFLETSGSHPFSGVFDWVCLSPKRQQPPLEEAYGRADELKVIVESEADFEWAERNAARVSAKCRLYLQPEWSVAERMMPAMVEYAKANPRWNISIQTHKYMHIP</sequence>
<dbReference type="InterPro" id="IPR013785">
    <property type="entry name" value="Aldolase_TIM"/>
</dbReference>
<keyword evidence="11" id="KW-1185">Reference proteome</keyword>
<keyword evidence="6 8" id="KW-0411">Iron-sulfur</keyword>
<comment type="cofactor">
    <cofactor evidence="8">
        <name>S-adenosyl-L-methionine</name>
        <dbReference type="ChEBI" id="CHEBI:59789"/>
    </cofactor>
    <text evidence="8">Binds 1 S-adenosyl-L-methionine per subunit.</text>
</comment>
<comment type="function">
    <text evidence="8">Catalyzes the complex heterocyclic radical-mediated conversion of 6-carboxy-5,6,7,8-tetrahydropterin (CPH4) to 7-carboxy-7-deazaguanine (CDG), a step common to the biosynthetic pathways of all 7-deazapurine-containing compounds.</text>
</comment>
<dbReference type="GO" id="GO:1904047">
    <property type="term" value="F:S-adenosyl-L-methionine binding"/>
    <property type="evidence" value="ECO:0007669"/>
    <property type="project" value="UniProtKB-UniRule"/>
</dbReference>
<dbReference type="UniPathway" id="UPA00391"/>
<dbReference type="HAMAP" id="MF_00917">
    <property type="entry name" value="QueE"/>
    <property type="match status" value="1"/>
</dbReference>
<feature type="binding site" evidence="8">
    <location>
        <position position="44"/>
    </location>
    <ligand>
        <name>[4Fe-4S] cluster</name>
        <dbReference type="ChEBI" id="CHEBI:49883"/>
        <note>4Fe-4S-S-AdoMet</note>
    </ligand>
</feature>
<evidence type="ECO:0000256" key="6">
    <source>
        <dbReference type="ARBA" id="ARBA00023014"/>
    </source>
</evidence>
<keyword evidence="2 8" id="KW-0949">S-adenosyl-L-methionine</keyword>
<reference evidence="10 11" key="1">
    <citation type="submission" date="2016-10" db="EMBL/GenBank/DDBJ databases">
        <authorList>
            <person name="de Groot N.N."/>
        </authorList>
    </citation>
    <scope>NUCLEOTIDE SEQUENCE [LARGE SCALE GENOMIC DNA]</scope>
    <source>
        <strain evidence="10 11">DSM 25383</strain>
    </source>
</reference>
<dbReference type="GO" id="GO:0051539">
    <property type="term" value="F:4 iron, 4 sulfur cluster binding"/>
    <property type="evidence" value="ECO:0007669"/>
    <property type="project" value="UniProtKB-UniRule"/>
</dbReference>
<protein>
    <recommendedName>
        <fullName evidence="8">7-carboxy-7-deazaguanine synthase</fullName>
        <shortName evidence="8">CDG synthase</shortName>
        <ecNumber evidence="8">4.3.99.3</ecNumber>
    </recommendedName>
    <alternativeName>
        <fullName evidence="8">Queuosine biosynthesis protein QueE</fullName>
    </alternativeName>
</protein>
<dbReference type="EMBL" id="FNRI01000009">
    <property type="protein sequence ID" value="SEA93431.1"/>
    <property type="molecule type" value="Genomic_DNA"/>
</dbReference>
<gene>
    <name evidence="8" type="primary">queE</name>
    <name evidence="10" type="ORF">SAMN05444145_109104</name>
</gene>
<keyword evidence="1 8" id="KW-0004">4Fe-4S</keyword>
<keyword evidence="5 8" id="KW-0408">Iron</keyword>
<dbReference type="CDD" id="cd01335">
    <property type="entry name" value="Radical_SAM"/>
    <property type="match status" value="1"/>
</dbReference>
<dbReference type="EC" id="4.3.99.3" evidence="8"/>
<evidence type="ECO:0000256" key="4">
    <source>
        <dbReference type="ARBA" id="ARBA00022842"/>
    </source>
</evidence>
<evidence type="ECO:0000313" key="10">
    <source>
        <dbReference type="EMBL" id="SEA93431.1"/>
    </source>
</evidence>
<feature type="binding site" evidence="8">
    <location>
        <position position="51"/>
    </location>
    <ligand>
        <name>[4Fe-4S] cluster</name>
        <dbReference type="ChEBI" id="CHEBI:49883"/>
        <note>4Fe-4S-S-AdoMet</note>
    </ligand>
</feature>
<comment type="caution">
    <text evidence="8">Lacks conserved residue(s) required for the propagation of feature annotation.</text>
</comment>
<evidence type="ECO:0000259" key="9">
    <source>
        <dbReference type="PROSITE" id="PS51918"/>
    </source>
</evidence>
<evidence type="ECO:0000313" key="11">
    <source>
        <dbReference type="Proteomes" id="UP000183253"/>
    </source>
</evidence>
<name>A0A1H4F8B4_9BACT</name>
<dbReference type="InterPro" id="IPR058240">
    <property type="entry name" value="rSAM_sf"/>
</dbReference>
<dbReference type="Gene3D" id="3.20.20.70">
    <property type="entry name" value="Aldolase class I"/>
    <property type="match status" value="1"/>
</dbReference>
<feature type="binding site" evidence="8">
    <location>
        <position position="48"/>
    </location>
    <ligand>
        <name>[4Fe-4S] cluster</name>
        <dbReference type="ChEBI" id="CHEBI:49883"/>
        <note>4Fe-4S-S-AdoMet</note>
    </ligand>
</feature>
<evidence type="ECO:0000256" key="8">
    <source>
        <dbReference type="HAMAP-Rule" id="MF_00917"/>
    </source>
</evidence>
<evidence type="ECO:0000256" key="5">
    <source>
        <dbReference type="ARBA" id="ARBA00023004"/>
    </source>
</evidence>
<evidence type="ECO:0000256" key="3">
    <source>
        <dbReference type="ARBA" id="ARBA00022723"/>
    </source>
</evidence>
<dbReference type="PANTHER" id="PTHR42836">
    <property type="entry name" value="7-CARBOXY-7-DEAZAGUANINE SYNTHASE"/>
    <property type="match status" value="1"/>
</dbReference>
<dbReference type="Pfam" id="PF04055">
    <property type="entry name" value="Radical_SAM"/>
    <property type="match status" value="1"/>
</dbReference>
<comment type="subunit">
    <text evidence="8">Homodimer.</text>
</comment>
<dbReference type="InterPro" id="IPR007197">
    <property type="entry name" value="rSAM"/>
</dbReference>
<feature type="binding site" evidence="8">
    <location>
        <begin position="128"/>
        <end position="130"/>
    </location>
    <ligand>
        <name>S-adenosyl-L-methionine</name>
        <dbReference type="ChEBI" id="CHEBI:59789"/>
    </ligand>
</feature>
<dbReference type="GO" id="GO:0016840">
    <property type="term" value="F:carbon-nitrogen lyase activity"/>
    <property type="evidence" value="ECO:0007669"/>
    <property type="project" value="UniProtKB-UniRule"/>
</dbReference>
<evidence type="ECO:0000256" key="1">
    <source>
        <dbReference type="ARBA" id="ARBA00022485"/>
    </source>
</evidence>
<feature type="binding site" evidence="8">
    <location>
        <position position="85"/>
    </location>
    <ligand>
        <name>substrate</name>
    </ligand>
</feature>
<dbReference type="RefSeq" id="WP_010265750.1">
    <property type="nucleotide sequence ID" value="NZ_CAEG01000017.1"/>
</dbReference>
<dbReference type="Proteomes" id="UP000183253">
    <property type="component" value="Unassembled WGS sequence"/>
</dbReference>
<organism evidence="10 11">
    <name type="scientific">Alistipes timonensis JC136</name>
    <dbReference type="NCBI Taxonomy" id="1033731"/>
    <lineage>
        <taxon>Bacteria</taxon>
        <taxon>Pseudomonadati</taxon>
        <taxon>Bacteroidota</taxon>
        <taxon>Bacteroidia</taxon>
        <taxon>Bacteroidales</taxon>
        <taxon>Rikenellaceae</taxon>
        <taxon>Alistipes</taxon>
    </lineage>
</organism>
<dbReference type="PROSITE" id="PS51918">
    <property type="entry name" value="RADICAL_SAM"/>
    <property type="match status" value="1"/>
</dbReference>
<proteinExistence type="inferred from homology"/>
<dbReference type="OrthoDB" id="9792276at2"/>
<comment type="cofactor">
    <cofactor evidence="8">
        <name>Mg(2+)</name>
        <dbReference type="ChEBI" id="CHEBI:18420"/>
    </cofactor>
</comment>
<feature type="binding site" evidence="8">
    <location>
        <position position="87"/>
    </location>
    <ligand>
        <name>S-adenosyl-L-methionine</name>
        <dbReference type="ChEBI" id="CHEBI:59789"/>
    </ligand>
</feature>
<evidence type="ECO:0000256" key="2">
    <source>
        <dbReference type="ARBA" id="ARBA00022691"/>
    </source>
</evidence>
<dbReference type="STRING" id="1033731.SAMN05444145_109104"/>
<comment type="catalytic activity">
    <reaction evidence="8">
        <text>6-carboxy-5,6,7,8-tetrahydropterin + H(+) = 7-carboxy-7-carbaguanine + NH4(+)</text>
        <dbReference type="Rhea" id="RHEA:27974"/>
        <dbReference type="ChEBI" id="CHEBI:15378"/>
        <dbReference type="ChEBI" id="CHEBI:28938"/>
        <dbReference type="ChEBI" id="CHEBI:61032"/>
        <dbReference type="ChEBI" id="CHEBI:61036"/>
        <dbReference type="EC" id="4.3.99.3"/>
    </reaction>
</comment>
<comment type="pathway">
    <text evidence="8">Purine metabolism; 7-cyano-7-deazaguanine biosynthesis.</text>
</comment>
<keyword evidence="7 8" id="KW-0456">Lyase</keyword>
<dbReference type="SFLD" id="SFLDS00029">
    <property type="entry name" value="Radical_SAM"/>
    <property type="match status" value="1"/>
</dbReference>
<dbReference type="GO" id="GO:0000287">
    <property type="term" value="F:magnesium ion binding"/>
    <property type="evidence" value="ECO:0007669"/>
    <property type="project" value="UniProtKB-UniRule"/>
</dbReference>
<comment type="cofactor">
    <cofactor evidence="8">
        <name>[4Fe-4S] cluster</name>
        <dbReference type="ChEBI" id="CHEBI:49883"/>
    </cofactor>
    <text evidence="8">Binds 1 [4Fe-4S] cluster. The cluster is coordinated with 3 cysteines and an exchangeable S-adenosyl-L-methionine.</text>
</comment>
<keyword evidence="8" id="KW-0671">Queuosine biosynthesis</keyword>
<dbReference type="PIRSF" id="PIRSF000370">
    <property type="entry name" value="QueE"/>
    <property type="match status" value="1"/>
</dbReference>
<dbReference type="InterPro" id="IPR024924">
    <property type="entry name" value="7-CO-7-deazaguanine_synth-like"/>
</dbReference>
<feature type="binding site" evidence="8">
    <location>
        <position position="211"/>
    </location>
    <ligand>
        <name>substrate</name>
    </ligand>
</feature>